<proteinExistence type="predicted"/>
<evidence type="ECO:0000313" key="2">
    <source>
        <dbReference type="Proteomes" id="UP001062846"/>
    </source>
</evidence>
<protein>
    <submittedName>
        <fullName evidence="1">Uncharacterized protein</fullName>
    </submittedName>
</protein>
<reference evidence="1" key="1">
    <citation type="submission" date="2022-02" db="EMBL/GenBank/DDBJ databases">
        <title>Plant Genome Project.</title>
        <authorList>
            <person name="Zhang R.-G."/>
        </authorList>
    </citation>
    <scope>NUCLEOTIDE SEQUENCE</scope>
    <source>
        <strain evidence="1">AT1</strain>
    </source>
</reference>
<dbReference type="Proteomes" id="UP001062846">
    <property type="component" value="Chromosome 2"/>
</dbReference>
<evidence type="ECO:0000313" key="1">
    <source>
        <dbReference type="EMBL" id="KAI8568477.1"/>
    </source>
</evidence>
<comment type="caution">
    <text evidence="1">The sequence shown here is derived from an EMBL/GenBank/DDBJ whole genome shotgun (WGS) entry which is preliminary data.</text>
</comment>
<sequence length="139" mass="15685">MSPSEFPSPAPSIPLPPVPPKRKFSQLMDQLNSAIAKSYHRQSPYFLVSFYSTLATPTDMVLENYRRRLPEVVAGDGVEKITEFSIVRVLDELYVVDVSDRRTDVSKASPAAAQYAVQHRVTQHSPSLHLKTRRNMKSN</sequence>
<organism evidence="1 2">
    <name type="scientific">Rhododendron molle</name>
    <name type="common">Chinese azalea</name>
    <name type="synonym">Azalea mollis</name>
    <dbReference type="NCBI Taxonomy" id="49168"/>
    <lineage>
        <taxon>Eukaryota</taxon>
        <taxon>Viridiplantae</taxon>
        <taxon>Streptophyta</taxon>
        <taxon>Embryophyta</taxon>
        <taxon>Tracheophyta</taxon>
        <taxon>Spermatophyta</taxon>
        <taxon>Magnoliopsida</taxon>
        <taxon>eudicotyledons</taxon>
        <taxon>Gunneridae</taxon>
        <taxon>Pentapetalae</taxon>
        <taxon>asterids</taxon>
        <taxon>Ericales</taxon>
        <taxon>Ericaceae</taxon>
        <taxon>Ericoideae</taxon>
        <taxon>Rhodoreae</taxon>
        <taxon>Rhododendron</taxon>
    </lineage>
</organism>
<keyword evidence="2" id="KW-1185">Reference proteome</keyword>
<gene>
    <name evidence="1" type="ORF">RHMOL_Rhmol02G0203000</name>
</gene>
<dbReference type="EMBL" id="CM046389">
    <property type="protein sequence ID" value="KAI8568477.1"/>
    <property type="molecule type" value="Genomic_DNA"/>
</dbReference>
<accession>A0ACC0PRV4</accession>
<name>A0ACC0PRV4_RHOML</name>